<accession>A0ABV8SAM5</accession>
<feature type="transmembrane region" description="Helical" evidence="7">
    <location>
        <begin position="159"/>
        <end position="181"/>
    </location>
</feature>
<comment type="similarity">
    <text evidence="7">Belongs to the binding-protein-dependent transport system permease family.</text>
</comment>
<reference evidence="10" key="1">
    <citation type="journal article" date="2019" name="Int. J. Syst. Evol. Microbiol.">
        <title>The Global Catalogue of Microorganisms (GCM) 10K type strain sequencing project: providing services to taxonomists for standard genome sequencing and annotation.</title>
        <authorList>
            <consortium name="The Broad Institute Genomics Platform"/>
            <consortium name="The Broad Institute Genome Sequencing Center for Infectious Disease"/>
            <person name="Wu L."/>
            <person name="Ma J."/>
        </authorList>
    </citation>
    <scope>NUCLEOTIDE SEQUENCE [LARGE SCALE GENOMIC DNA]</scope>
    <source>
        <strain evidence="10">CGMCC 4.1641</strain>
    </source>
</reference>
<evidence type="ECO:0000313" key="10">
    <source>
        <dbReference type="Proteomes" id="UP001595755"/>
    </source>
</evidence>
<feature type="transmembrane region" description="Helical" evidence="7">
    <location>
        <begin position="113"/>
        <end position="132"/>
    </location>
</feature>
<dbReference type="Gene3D" id="1.10.3720.10">
    <property type="entry name" value="MetI-like"/>
    <property type="match status" value="1"/>
</dbReference>
<dbReference type="SUPFAM" id="SSF161098">
    <property type="entry name" value="MetI-like"/>
    <property type="match status" value="1"/>
</dbReference>
<evidence type="ECO:0000256" key="2">
    <source>
        <dbReference type="ARBA" id="ARBA00022448"/>
    </source>
</evidence>
<evidence type="ECO:0000259" key="8">
    <source>
        <dbReference type="PROSITE" id="PS50928"/>
    </source>
</evidence>
<evidence type="ECO:0000313" key="9">
    <source>
        <dbReference type="EMBL" id="MFC4304432.1"/>
    </source>
</evidence>
<sequence length="295" mass="33321">MLKLSNLSYKSQRILIIFSFSAIPILLLLTFGYLPVIGMFRYAFTDWNGLSPDYNWVGLDNFKTIFTDERYYEGFVNSIYYFFGSFVQLAIALYFATVLSFAVRGRNFMKGVLFFPSMINSVAVGLIFLFFFRPEGTLDSILSFLGVTNPPKWLLNPEIINFSLVGASVWRYLGFNFILLLGAISSVPGDLYEAAEIDGANRWHQFRYIILPSIRRIVAITLILSISGSVAPFEIPYIMTGGANGSNTFVIQTVTTTFRYNKYGMGSAMAVLLFLIVILVTVIQKLVIKEEKKDV</sequence>
<keyword evidence="2 7" id="KW-0813">Transport</keyword>
<name>A0ABV8SAM5_9BACL</name>
<evidence type="ECO:0000256" key="7">
    <source>
        <dbReference type="RuleBase" id="RU363032"/>
    </source>
</evidence>
<keyword evidence="6 7" id="KW-0472">Membrane</keyword>
<dbReference type="Proteomes" id="UP001595755">
    <property type="component" value="Unassembled WGS sequence"/>
</dbReference>
<dbReference type="PROSITE" id="PS50928">
    <property type="entry name" value="ABC_TM1"/>
    <property type="match status" value="1"/>
</dbReference>
<dbReference type="InterPro" id="IPR000515">
    <property type="entry name" value="MetI-like"/>
</dbReference>
<dbReference type="PANTHER" id="PTHR43005">
    <property type="entry name" value="BLR7065 PROTEIN"/>
    <property type="match status" value="1"/>
</dbReference>
<keyword evidence="10" id="KW-1185">Reference proteome</keyword>
<keyword evidence="4 7" id="KW-0812">Transmembrane</keyword>
<keyword evidence="5 7" id="KW-1133">Transmembrane helix</keyword>
<dbReference type="PANTHER" id="PTHR43005:SF2">
    <property type="entry name" value="INTEGRAL MEMBRANE SUGAR TRANSPORT PROTEIN"/>
    <property type="match status" value="1"/>
</dbReference>
<feature type="transmembrane region" description="Helical" evidence="7">
    <location>
        <begin position="12"/>
        <end position="34"/>
    </location>
</feature>
<evidence type="ECO:0000256" key="3">
    <source>
        <dbReference type="ARBA" id="ARBA00022475"/>
    </source>
</evidence>
<protein>
    <submittedName>
        <fullName evidence="9">Carbohydrate ABC transporter permease</fullName>
    </submittedName>
</protein>
<dbReference type="Pfam" id="PF00528">
    <property type="entry name" value="BPD_transp_1"/>
    <property type="match status" value="1"/>
</dbReference>
<dbReference type="RefSeq" id="WP_204604855.1">
    <property type="nucleotide sequence ID" value="NZ_JBHSED010000023.1"/>
</dbReference>
<evidence type="ECO:0000256" key="5">
    <source>
        <dbReference type="ARBA" id="ARBA00022989"/>
    </source>
</evidence>
<feature type="domain" description="ABC transmembrane type-1" evidence="8">
    <location>
        <begin position="78"/>
        <end position="284"/>
    </location>
</feature>
<evidence type="ECO:0000256" key="6">
    <source>
        <dbReference type="ARBA" id="ARBA00023136"/>
    </source>
</evidence>
<evidence type="ECO:0000256" key="1">
    <source>
        <dbReference type="ARBA" id="ARBA00004651"/>
    </source>
</evidence>
<feature type="transmembrane region" description="Helical" evidence="7">
    <location>
        <begin position="79"/>
        <end position="101"/>
    </location>
</feature>
<comment type="caution">
    <text evidence="9">The sequence shown here is derived from an EMBL/GenBank/DDBJ whole genome shotgun (WGS) entry which is preliminary data.</text>
</comment>
<feature type="transmembrane region" description="Helical" evidence="7">
    <location>
        <begin position="263"/>
        <end position="283"/>
    </location>
</feature>
<proteinExistence type="inferred from homology"/>
<gene>
    <name evidence="9" type="ORF">ACFO1S_13470</name>
</gene>
<dbReference type="InterPro" id="IPR035906">
    <property type="entry name" value="MetI-like_sf"/>
</dbReference>
<evidence type="ECO:0000256" key="4">
    <source>
        <dbReference type="ARBA" id="ARBA00022692"/>
    </source>
</evidence>
<dbReference type="EMBL" id="JBHSED010000023">
    <property type="protein sequence ID" value="MFC4304432.1"/>
    <property type="molecule type" value="Genomic_DNA"/>
</dbReference>
<dbReference type="CDD" id="cd06261">
    <property type="entry name" value="TM_PBP2"/>
    <property type="match status" value="1"/>
</dbReference>
<organism evidence="9 10">
    <name type="scientific">Cohnella boryungensis</name>
    <dbReference type="NCBI Taxonomy" id="768479"/>
    <lineage>
        <taxon>Bacteria</taxon>
        <taxon>Bacillati</taxon>
        <taxon>Bacillota</taxon>
        <taxon>Bacilli</taxon>
        <taxon>Bacillales</taxon>
        <taxon>Paenibacillaceae</taxon>
        <taxon>Cohnella</taxon>
    </lineage>
</organism>
<keyword evidence="3" id="KW-1003">Cell membrane</keyword>
<comment type="subcellular location">
    <subcellularLocation>
        <location evidence="1 7">Cell membrane</location>
        <topology evidence="1 7">Multi-pass membrane protein</topology>
    </subcellularLocation>
</comment>
<feature type="transmembrane region" description="Helical" evidence="7">
    <location>
        <begin position="217"/>
        <end position="239"/>
    </location>
</feature>